<reference evidence="1 2" key="1">
    <citation type="journal article" date="2021" name="Elife">
        <title>Chloroplast acquisition without the gene transfer in kleptoplastic sea slugs, Plakobranchus ocellatus.</title>
        <authorList>
            <person name="Maeda T."/>
            <person name="Takahashi S."/>
            <person name="Yoshida T."/>
            <person name="Shimamura S."/>
            <person name="Takaki Y."/>
            <person name="Nagai Y."/>
            <person name="Toyoda A."/>
            <person name="Suzuki Y."/>
            <person name="Arimoto A."/>
            <person name="Ishii H."/>
            <person name="Satoh N."/>
            <person name="Nishiyama T."/>
            <person name="Hasebe M."/>
            <person name="Maruyama T."/>
            <person name="Minagawa J."/>
            <person name="Obokata J."/>
            <person name="Shigenobu S."/>
        </authorList>
    </citation>
    <scope>NUCLEOTIDE SEQUENCE [LARGE SCALE GENOMIC DNA]</scope>
</reference>
<proteinExistence type="predicted"/>
<evidence type="ECO:0000313" key="2">
    <source>
        <dbReference type="Proteomes" id="UP000762676"/>
    </source>
</evidence>
<dbReference type="Proteomes" id="UP000762676">
    <property type="component" value="Unassembled WGS sequence"/>
</dbReference>
<accession>A0AAV4IG17</accession>
<name>A0AAV4IG17_9GAST</name>
<gene>
    <name evidence="1" type="ORF">ElyMa_006606000</name>
</gene>
<dbReference type="EMBL" id="BMAT01013269">
    <property type="protein sequence ID" value="GFS08852.1"/>
    <property type="molecule type" value="Genomic_DNA"/>
</dbReference>
<protein>
    <submittedName>
        <fullName evidence="1">Uncharacterized protein</fullName>
    </submittedName>
</protein>
<evidence type="ECO:0000313" key="1">
    <source>
        <dbReference type="EMBL" id="GFS08852.1"/>
    </source>
</evidence>
<sequence>MVLTYIYRMVVVPLLIDSQLKTQHASSAEKQLLVPQLKLGEENLNGYLKQEGEYRGDKRQLCEQEKEKEEEEEEHGAVGLCDRLMLVSSLFSIEMCMSFQQLYEILL</sequence>
<dbReference type="AlphaFoldDB" id="A0AAV4IG17"/>
<comment type="caution">
    <text evidence="1">The sequence shown here is derived from an EMBL/GenBank/DDBJ whole genome shotgun (WGS) entry which is preliminary data.</text>
</comment>
<keyword evidence="2" id="KW-1185">Reference proteome</keyword>
<organism evidence="1 2">
    <name type="scientific">Elysia marginata</name>
    <dbReference type="NCBI Taxonomy" id="1093978"/>
    <lineage>
        <taxon>Eukaryota</taxon>
        <taxon>Metazoa</taxon>
        <taxon>Spiralia</taxon>
        <taxon>Lophotrochozoa</taxon>
        <taxon>Mollusca</taxon>
        <taxon>Gastropoda</taxon>
        <taxon>Heterobranchia</taxon>
        <taxon>Euthyneura</taxon>
        <taxon>Panpulmonata</taxon>
        <taxon>Sacoglossa</taxon>
        <taxon>Placobranchoidea</taxon>
        <taxon>Plakobranchidae</taxon>
        <taxon>Elysia</taxon>
    </lineage>
</organism>